<dbReference type="GO" id="GO:0032153">
    <property type="term" value="C:cell division site"/>
    <property type="evidence" value="ECO:0007669"/>
    <property type="project" value="TreeGrafter"/>
</dbReference>
<feature type="compositionally biased region" description="Basic residues" evidence="6">
    <location>
        <begin position="415"/>
        <end position="428"/>
    </location>
</feature>
<dbReference type="InterPro" id="IPR018365">
    <property type="entry name" value="Cell_cycle_FtsW-rel_CS"/>
</dbReference>
<protein>
    <recommendedName>
        <fullName evidence="9">Rod shape-determining protein RodA</fullName>
    </recommendedName>
</protein>
<evidence type="ECO:0000256" key="7">
    <source>
        <dbReference type="SAM" id="Phobius"/>
    </source>
</evidence>
<feature type="transmembrane region" description="Helical" evidence="7">
    <location>
        <begin position="301"/>
        <end position="328"/>
    </location>
</feature>
<evidence type="ECO:0000313" key="8">
    <source>
        <dbReference type="EMBL" id="KKN84826.1"/>
    </source>
</evidence>
<feature type="transmembrane region" description="Helical" evidence="7">
    <location>
        <begin position="49"/>
        <end position="67"/>
    </location>
</feature>
<dbReference type="GO" id="GO:0051301">
    <property type="term" value="P:cell division"/>
    <property type="evidence" value="ECO:0007669"/>
    <property type="project" value="InterPro"/>
</dbReference>
<feature type="transmembrane region" description="Helical" evidence="7">
    <location>
        <begin position="378"/>
        <end position="398"/>
    </location>
</feature>
<proteinExistence type="predicted"/>
<dbReference type="GO" id="GO:0008360">
    <property type="term" value="P:regulation of cell shape"/>
    <property type="evidence" value="ECO:0007669"/>
    <property type="project" value="UniProtKB-KW"/>
</dbReference>
<organism evidence="8">
    <name type="scientific">marine sediment metagenome</name>
    <dbReference type="NCBI Taxonomy" id="412755"/>
    <lineage>
        <taxon>unclassified sequences</taxon>
        <taxon>metagenomes</taxon>
        <taxon>ecological metagenomes</taxon>
    </lineage>
</organism>
<evidence type="ECO:0000256" key="4">
    <source>
        <dbReference type="ARBA" id="ARBA00022989"/>
    </source>
</evidence>
<keyword evidence="2 7" id="KW-0812">Transmembrane</keyword>
<gene>
    <name evidence="8" type="ORF">LCGC14_0284900</name>
</gene>
<dbReference type="InterPro" id="IPR001182">
    <property type="entry name" value="FtsW/RodA"/>
</dbReference>
<comment type="subcellular location">
    <subcellularLocation>
        <location evidence="1">Membrane</location>
        <topology evidence="1">Multi-pass membrane protein</topology>
    </subcellularLocation>
</comment>
<feature type="transmembrane region" description="Helical" evidence="7">
    <location>
        <begin position="184"/>
        <end position="204"/>
    </location>
</feature>
<evidence type="ECO:0000256" key="3">
    <source>
        <dbReference type="ARBA" id="ARBA00022960"/>
    </source>
</evidence>
<feature type="transmembrane region" description="Helical" evidence="7">
    <location>
        <begin position="114"/>
        <end position="130"/>
    </location>
</feature>
<dbReference type="AlphaFoldDB" id="A0A0F9WG18"/>
<keyword evidence="3" id="KW-0133">Cell shape</keyword>
<dbReference type="Pfam" id="PF01098">
    <property type="entry name" value="FTSW_RODA_SPOVE"/>
    <property type="match status" value="2"/>
</dbReference>
<comment type="caution">
    <text evidence="8">The sequence shown here is derived from an EMBL/GenBank/DDBJ whole genome shotgun (WGS) entry which is preliminary data.</text>
</comment>
<sequence length="428" mass="47797">MAMKTRDYLRYTSWPIIVAMVALMVFGILAIQASERSDPSMRGFTSRQIIFACVGLFIFLLATIVPYRTVGRLAYPLFGLTLVLLVLVLIIGSERGQARRWFDLKIINFQPAEATKLTFIVMLAWYLRFGDHYRRARGLVLPFILTFVPMALILREPDLGTCLLFLPMLYGMLFVAGARVRHLLSVVALATAMLLLPILWRVPANVSADNLRTRRATSYASFEVAGVDYLLVAAPLLVMRPYQVKRVEGWLRQNDPDVPRDLSHQLRVSKITLGSGGWTGQAQWHAEHGFFRMLPDDHTDFVLALIGGRWGLLGCVAVMFLYGVIFLFGVEIALTTVDPLGRLLAVGVLTLLMSQVFINMGMTMGLMPITGMTLPLISYGGSSLVVNCAALGLLVNVGQRRPMSLAPRPFEHGRRLPRPHVLGTRRNR</sequence>
<feature type="region of interest" description="Disordered" evidence="6">
    <location>
        <begin position="408"/>
        <end position="428"/>
    </location>
</feature>
<feature type="transmembrane region" description="Helical" evidence="7">
    <location>
        <begin position="12"/>
        <end position="29"/>
    </location>
</feature>
<evidence type="ECO:0000256" key="6">
    <source>
        <dbReference type="SAM" id="MobiDB-lite"/>
    </source>
</evidence>
<dbReference type="EMBL" id="LAZR01000166">
    <property type="protein sequence ID" value="KKN84826.1"/>
    <property type="molecule type" value="Genomic_DNA"/>
</dbReference>
<evidence type="ECO:0008006" key="9">
    <source>
        <dbReference type="Google" id="ProtNLM"/>
    </source>
</evidence>
<keyword evidence="4 7" id="KW-1133">Transmembrane helix</keyword>
<evidence type="ECO:0000256" key="5">
    <source>
        <dbReference type="ARBA" id="ARBA00023136"/>
    </source>
</evidence>
<evidence type="ECO:0000256" key="2">
    <source>
        <dbReference type="ARBA" id="ARBA00022692"/>
    </source>
</evidence>
<feature type="transmembrane region" description="Helical" evidence="7">
    <location>
        <begin position="73"/>
        <end position="93"/>
    </location>
</feature>
<accession>A0A0F9WG18</accession>
<reference evidence="8" key="1">
    <citation type="journal article" date="2015" name="Nature">
        <title>Complex archaea that bridge the gap between prokaryotes and eukaryotes.</title>
        <authorList>
            <person name="Spang A."/>
            <person name="Saw J.H."/>
            <person name="Jorgensen S.L."/>
            <person name="Zaremba-Niedzwiedzka K."/>
            <person name="Martijn J."/>
            <person name="Lind A.E."/>
            <person name="van Eijk R."/>
            <person name="Schleper C."/>
            <person name="Guy L."/>
            <person name="Ettema T.J."/>
        </authorList>
    </citation>
    <scope>NUCLEOTIDE SEQUENCE</scope>
</reference>
<dbReference type="PROSITE" id="PS00428">
    <property type="entry name" value="FTSW_RODA_SPOVE"/>
    <property type="match status" value="1"/>
</dbReference>
<dbReference type="GO" id="GO:0015648">
    <property type="term" value="F:lipid-linked peptidoglycan transporter activity"/>
    <property type="evidence" value="ECO:0007669"/>
    <property type="project" value="TreeGrafter"/>
</dbReference>
<dbReference type="PANTHER" id="PTHR30474">
    <property type="entry name" value="CELL CYCLE PROTEIN"/>
    <property type="match status" value="1"/>
</dbReference>
<feature type="transmembrane region" description="Helical" evidence="7">
    <location>
        <begin position="340"/>
        <end position="358"/>
    </location>
</feature>
<feature type="transmembrane region" description="Helical" evidence="7">
    <location>
        <begin position="136"/>
        <end position="154"/>
    </location>
</feature>
<dbReference type="GO" id="GO:0005886">
    <property type="term" value="C:plasma membrane"/>
    <property type="evidence" value="ECO:0007669"/>
    <property type="project" value="TreeGrafter"/>
</dbReference>
<feature type="transmembrane region" description="Helical" evidence="7">
    <location>
        <begin position="161"/>
        <end position="178"/>
    </location>
</feature>
<keyword evidence="5 7" id="KW-0472">Membrane</keyword>
<evidence type="ECO:0000256" key="1">
    <source>
        <dbReference type="ARBA" id="ARBA00004141"/>
    </source>
</evidence>
<name>A0A0F9WG18_9ZZZZ</name>